<dbReference type="SUPFAM" id="SSF57701">
    <property type="entry name" value="Zn2/Cys6 DNA-binding domain"/>
    <property type="match status" value="1"/>
</dbReference>
<gene>
    <name evidence="8" type="ORF">ASPZODRAFT_131731</name>
</gene>
<reference evidence="9" key="1">
    <citation type="journal article" date="2017" name="Genome Biol.">
        <title>Comparative genomics reveals high biological diversity and specific adaptations in the industrially and medically important fungal genus Aspergillus.</title>
        <authorList>
            <person name="de Vries R.P."/>
            <person name="Riley R."/>
            <person name="Wiebenga A."/>
            <person name="Aguilar-Osorio G."/>
            <person name="Amillis S."/>
            <person name="Uchima C.A."/>
            <person name="Anderluh G."/>
            <person name="Asadollahi M."/>
            <person name="Askin M."/>
            <person name="Barry K."/>
            <person name="Battaglia E."/>
            <person name="Bayram O."/>
            <person name="Benocci T."/>
            <person name="Braus-Stromeyer S.A."/>
            <person name="Caldana C."/>
            <person name="Canovas D."/>
            <person name="Cerqueira G.C."/>
            <person name="Chen F."/>
            <person name="Chen W."/>
            <person name="Choi C."/>
            <person name="Clum A."/>
            <person name="Dos Santos R.A."/>
            <person name="Damasio A.R."/>
            <person name="Diallinas G."/>
            <person name="Emri T."/>
            <person name="Fekete E."/>
            <person name="Flipphi M."/>
            <person name="Freyberg S."/>
            <person name="Gallo A."/>
            <person name="Gournas C."/>
            <person name="Habgood R."/>
            <person name="Hainaut M."/>
            <person name="Harispe M.L."/>
            <person name="Henrissat B."/>
            <person name="Hilden K.S."/>
            <person name="Hope R."/>
            <person name="Hossain A."/>
            <person name="Karabika E."/>
            <person name="Karaffa L."/>
            <person name="Karanyi Z."/>
            <person name="Krasevec N."/>
            <person name="Kuo A."/>
            <person name="Kusch H."/>
            <person name="LaButti K."/>
            <person name="Lagendijk E.L."/>
            <person name="Lapidus A."/>
            <person name="Levasseur A."/>
            <person name="Lindquist E."/>
            <person name="Lipzen A."/>
            <person name="Logrieco A.F."/>
            <person name="MacCabe A."/>
            <person name="Maekelae M.R."/>
            <person name="Malavazi I."/>
            <person name="Melin P."/>
            <person name="Meyer V."/>
            <person name="Mielnichuk N."/>
            <person name="Miskei M."/>
            <person name="Molnar A.P."/>
            <person name="Mule G."/>
            <person name="Ngan C.Y."/>
            <person name="Orejas M."/>
            <person name="Orosz E."/>
            <person name="Ouedraogo J.P."/>
            <person name="Overkamp K.M."/>
            <person name="Park H.-S."/>
            <person name="Perrone G."/>
            <person name="Piumi F."/>
            <person name="Punt P.J."/>
            <person name="Ram A.F."/>
            <person name="Ramon A."/>
            <person name="Rauscher S."/>
            <person name="Record E."/>
            <person name="Riano-Pachon D.M."/>
            <person name="Robert V."/>
            <person name="Roehrig J."/>
            <person name="Ruller R."/>
            <person name="Salamov A."/>
            <person name="Salih N.S."/>
            <person name="Samson R.A."/>
            <person name="Sandor E."/>
            <person name="Sanguinetti M."/>
            <person name="Schuetze T."/>
            <person name="Sepcic K."/>
            <person name="Shelest E."/>
            <person name="Sherlock G."/>
            <person name="Sophianopoulou V."/>
            <person name="Squina F.M."/>
            <person name="Sun H."/>
            <person name="Susca A."/>
            <person name="Todd R.B."/>
            <person name="Tsang A."/>
            <person name="Unkles S.E."/>
            <person name="van de Wiele N."/>
            <person name="van Rossen-Uffink D."/>
            <person name="Oliveira J.V."/>
            <person name="Vesth T.C."/>
            <person name="Visser J."/>
            <person name="Yu J.-H."/>
            <person name="Zhou M."/>
            <person name="Andersen M.R."/>
            <person name="Archer D.B."/>
            <person name="Baker S.E."/>
            <person name="Benoit I."/>
            <person name="Brakhage A.A."/>
            <person name="Braus G.H."/>
            <person name="Fischer R."/>
            <person name="Frisvad J.C."/>
            <person name="Goldman G.H."/>
            <person name="Houbraken J."/>
            <person name="Oakley B."/>
            <person name="Pocsi I."/>
            <person name="Scazzocchio C."/>
            <person name="Seiboth B."/>
            <person name="vanKuyk P.A."/>
            <person name="Wortman J."/>
            <person name="Dyer P.S."/>
            <person name="Grigoriev I.V."/>
        </authorList>
    </citation>
    <scope>NUCLEOTIDE SEQUENCE [LARGE SCALE GENOMIC DNA]</scope>
    <source>
        <strain evidence="9">CBS 506.65</strain>
    </source>
</reference>
<dbReference type="Gene3D" id="4.10.240.10">
    <property type="entry name" value="Zn(2)-C6 fungal-type DNA-binding domain"/>
    <property type="match status" value="1"/>
</dbReference>
<organism evidence="8 9">
    <name type="scientific">Penicilliopsis zonata CBS 506.65</name>
    <dbReference type="NCBI Taxonomy" id="1073090"/>
    <lineage>
        <taxon>Eukaryota</taxon>
        <taxon>Fungi</taxon>
        <taxon>Dikarya</taxon>
        <taxon>Ascomycota</taxon>
        <taxon>Pezizomycotina</taxon>
        <taxon>Eurotiomycetes</taxon>
        <taxon>Eurotiomycetidae</taxon>
        <taxon>Eurotiales</taxon>
        <taxon>Aspergillaceae</taxon>
        <taxon>Penicilliopsis</taxon>
    </lineage>
</organism>
<evidence type="ECO:0000256" key="5">
    <source>
        <dbReference type="ARBA" id="ARBA00023242"/>
    </source>
</evidence>
<dbReference type="CDD" id="cd12148">
    <property type="entry name" value="fungal_TF_MHR"/>
    <property type="match status" value="1"/>
</dbReference>
<keyword evidence="4" id="KW-0804">Transcription</keyword>
<feature type="region of interest" description="Disordered" evidence="6">
    <location>
        <begin position="53"/>
        <end position="75"/>
    </location>
</feature>
<dbReference type="PANTHER" id="PTHR31001">
    <property type="entry name" value="UNCHARACTERIZED TRANSCRIPTIONAL REGULATORY PROTEIN"/>
    <property type="match status" value="1"/>
</dbReference>
<feature type="domain" description="Zn(2)-C6 fungal-type" evidence="7">
    <location>
        <begin position="10"/>
        <end position="42"/>
    </location>
</feature>
<dbReference type="Proteomes" id="UP000184188">
    <property type="component" value="Unassembled WGS sequence"/>
</dbReference>
<evidence type="ECO:0000256" key="3">
    <source>
        <dbReference type="ARBA" id="ARBA00023125"/>
    </source>
</evidence>
<dbReference type="GO" id="GO:0000981">
    <property type="term" value="F:DNA-binding transcription factor activity, RNA polymerase II-specific"/>
    <property type="evidence" value="ECO:0007669"/>
    <property type="project" value="InterPro"/>
</dbReference>
<name>A0A1L9SHZ0_9EURO</name>
<dbReference type="Pfam" id="PF00172">
    <property type="entry name" value="Zn_clus"/>
    <property type="match status" value="1"/>
</dbReference>
<dbReference type="AlphaFoldDB" id="A0A1L9SHZ0"/>
<dbReference type="InterPro" id="IPR001138">
    <property type="entry name" value="Zn2Cys6_DnaBD"/>
</dbReference>
<dbReference type="GO" id="GO:0008270">
    <property type="term" value="F:zinc ion binding"/>
    <property type="evidence" value="ECO:0007669"/>
    <property type="project" value="InterPro"/>
</dbReference>
<dbReference type="PROSITE" id="PS00463">
    <property type="entry name" value="ZN2_CY6_FUNGAL_1"/>
    <property type="match status" value="1"/>
</dbReference>
<feature type="compositionally biased region" description="Low complexity" evidence="6">
    <location>
        <begin position="64"/>
        <end position="75"/>
    </location>
</feature>
<dbReference type="InterPro" id="IPR050613">
    <property type="entry name" value="Sec_Metabolite_Reg"/>
</dbReference>
<accession>A0A1L9SHZ0</accession>
<evidence type="ECO:0000259" key="7">
    <source>
        <dbReference type="PROSITE" id="PS50048"/>
    </source>
</evidence>
<proteinExistence type="predicted"/>
<evidence type="ECO:0000256" key="4">
    <source>
        <dbReference type="ARBA" id="ARBA00023163"/>
    </source>
</evidence>
<dbReference type="GO" id="GO:0005634">
    <property type="term" value="C:nucleus"/>
    <property type="evidence" value="ECO:0007669"/>
    <property type="project" value="UniProtKB-SubCell"/>
</dbReference>
<keyword evidence="5" id="KW-0539">Nucleus</keyword>
<evidence type="ECO:0000256" key="2">
    <source>
        <dbReference type="ARBA" id="ARBA00023015"/>
    </source>
</evidence>
<dbReference type="GeneID" id="34609293"/>
<dbReference type="PROSITE" id="PS50048">
    <property type="entry name" value="ZN2_CY6_FUNGAL_2"/>
    <property type="match status" value="1"/>
</dbReference>
<keyword evidence="3" id="KW-0238">DNA-binding</keyword>
<dbReference type="InterPro" id="IPR036864">
    <property type="entry name" value="Zn2-C6_fun-type_DNA-bd_sf"/>
</dbReference>
<evidence type="ECO:0000313" key="8">
    <source>
        <dbReference type="EMBL" id="OJJ46840.1"/>
    </source>
</evidence>
<dbReference type="RefSeq" id="XP_022581350.1">
    <property type="nucleotide sequence ID" value="XM_022722828.1"/>
</dbReference>
<protein>
    <recommendedName>
        <fullName evidence="7">Zn(2)-C6 fungal-type domain-containing protein</fullName>
    </recommendedName>
</protein>
<evidence type="ECO:0000256" key="1">
    <source>
        <dbReference type="ARBA" id="ARBA00004123"/>
    </source>
</evidence>
<dbReference type="CDD" id="cd00067">
    <property type="entry name" value="GAL4"/>
    <property type="match status" value="1"/>
</dbReference>
<dbReference type="VEuPathDB" id="FungiDB:ASPZODRAFT_131731"/>
<evidence type="ECO:0000313" key="9">
    <source>
        <dbReference type="Proteomes" id="UP000184188"/>
    </source>
</evidence>
<keyword evidence="9" id="KW-1185">Reference proteome</keyword>
<comment type="subcellular location">
    <subcellularLocation>
        <location evidence="1">Nucleus</location>
    </subcellularLocation>
</comment>
<dbReference type="STRING" id="1073090.A0A1L9SHZ0"/>
<dbReference type="EMBL" id="KV878341">
    <property type="protein sequence ID" value="OJJ46840.1"/>
    <property type="molecule type" value="Genomic_DNA"/>
</dbReference>
<dbReference type="SMART" id="SM00066">
    <property type="entry name" value="GAL4"/>
    <property type="match status" value="1"/>
</dbReference>
<sequence>MRRHNGLPSSCEPCRRSKLRCDHAVPTCGRCLRKGKAATCVYKPNPTRIQAAAAAPTPTPTPFTPASLQSFPPASSSSSSAAAALASPLLPVQTPTPPVQTASGPRPRADPIFALRDRYIADWSPRLALNSTPSFLGLTSYSAVYSEASLRQHESITPQAQNVVFSVDDREAQLGAELLSLLFDDFAVHRKTAVAAEEYSGECMMSLPTIATIIDRVEGMYNNEATRHPDPQLRMLALSRRLFEGTSRKIVVHPTLTLDEYLTAIAGRWEAIGFIFTMSGICASHTTVEDPIFQGLGFSATDHKHLGILATAASDRCLQFCDNAGVMSDPLGWLLLRHVHLLTLVCGDYDYRPRKRLGELSTLLFALGYHQPDTNEEIPFFLSEGRKKLMASVYICDKELATFLGCPPLIAWRFCRLQSPLDLDVDDLLAEPAVREAAIRNLTHDGWNTKGTIKRTSWIRMSMKLGYIRELVLELSLDSRVQDLSQKAHEISTLTQKVRSEIPVHLQWNEGTDAALRLTSTIPVYIHLDLLYSQFLLQRVLVKRLETGSENLVNLAHEMLKAILVLIAVSQRCGNPLCDLGWSIPYFGLPSAGILAIELLRQTQNPRPRPGETPFPRSEVIRNLSILASHMQYLVLPQKGNYEICQQGRKVISHILDLVLAPRPDPTSLASAVPDNNLIPADWLNDEWLNDGTDFIKWIDGLNWMSE</sequence>
<feature type="region of interest" description="Disordered" evidence="6">
    <location>
        <begin position="89"/>
        <end position="109"/>
    </location>
</feature>
<dbReference type="GO" id="GO:0003677">
    <property type="term" value="F:DNA binding"/>
    <property type="evidence" value="ECO:0007669"/>
    <property type="project" value="UniProtKB-KW"/>
</dbReference>
<keyword evidence="2" id="KW-0805">Transcription regulation</keyword>
<dbReference type="PANTHER" id="PTHR31001:SF53">
    <property type="entry name" value="ZN(II)2CYS6 TRANSCRIPTION FACTOR (EUROFUNG)"/>
    <property type="match status" value="1"/>
</dbReference>
<evidence type="ECO:0000256" key="6">
    <source>
        <dbReference type="SAM" id="MobiDB-lite"/>
    </source>
</evidence>
<dbReference type="OrthoDB" id="4898680at2759"/>